<dbReference type="EMBL" id="VLKH01000013">
    <property type="protein sequence ID" value="TWH77580.1"/>
    <property type="molecule type" value="Genomic_DNA"/>
</dbReference>
<dbReference type="GO" id="GO:0045547">
    <property type="term" value="F:ditrans,polycis-polyprenyl diphosphate synthase [(2E,6E)-farnesyl diphosphate specific] activity"/>
    <property type="evidence" value="ECO:0007669"/>
    <property type="project" value="TreeGrafter"/>
</dbReference>
<dbReference type="Gene3D" id="3.40.1180.10">
    <property type="entry name" value="Decaprenyl diphosphate synthase-like"/>
    <property type="match status" value="1"/>
</dbReference>
<dbReference type="InterPro" id="IPR001441">
    <property type="entry name" value="UPP_synth-like"/>
</dbReference>
<evidence type="ECO:0000256" key="2">
    <source>
        <dbReference type="ARBA" id="ARBA00038453"/>
    </source>
</evidence>
<dbReference type="Pfam" id="PF01255">
    <property type="entry name" value="Prenyltransf"/>
    <property type="match status" value="1"/>
</dbReference>
<organism evidence="3 4">
    <name type="scientific">Sedimentibacter saalensis</name>
    <dbReference type="NCBI Taxonomy" id="130788"/>
    <lineage>
        <taxon>Bacteria</taxon>
        <taxon>Bacillati</taxon>
        <taxon>Bacillota</taxon>
        <taxon>Tissierellia</taxon>
        <taxon>Sedimentibacter</taxon>
    </lineage>
</organism>
<evidence type="ECO:0000256" key="1">
    <source>
        <dbReference type="ARBA" id="ARBA00022679"/>
    </source>
</evidence>
<evidence type="ECO:0000313" key="3">
    <source>
        <dbReference type="EMBL" id="TWH77580.1"/>
    </source>
</evidence>
<keyword evidence="4" id="KW-1185">Reference proteome</keyword>
<name>A0A562J362_9FIRM</name>
<dbReference type="Proteomes" id="UP000315343">
    <property type="component" value="Unassembled WGS sequence"/>
</dbReference>
<dbReference type="SUPFAM" id="SSF64005">
    <property type="entry name" value="Undecaprenyl diphosphate synthase"/>
    <property type="match status" value="1"/>
</dbReference>
<protein>
    <submittedName>
        <fullName evidence="3">Undecaprenyl diphosphate synthase</fullName>
    </submittedName>
</protein>
<proteinExistence type="inferred from homology"/>
<comment type="similarity">
    <text evidence="2">Belongs to the UPP synthase family. Z-FPP synthase subfamily.</text>
</comment>
<dbReference type="InterPro" id="IPR036424">
    <property type="entry name" value="UPP_synth-like_sf"/>
</dbReference>
<evidence type="ECO:0000313" key="4">
    <source>
        <dbReference type="Proteomes" id="UP000315343"/>
    </source>
</evidence>
<accession>A0A562J362</accession>
<reference evidence="3 4" key="1">
    <citation type="submission" date="2019-07" db="EMBL/GenBank/DDBJ databases">
        <title>Genomic Encyclopedia of Type Strains, Phase I: the one thousand microbial genomes (KMG-I) project.</title>
        <authorList>
            <person name="Kyrpides N."/>
        </authorList>
    </citation>
    <scope>NUCLEOTIDE SEQUENCE [LARGE SCALE GENOMIC DNA]</scope>
    <source>
        <strain evidence="3 4">DSM 13558</strain>
    </source>
</reference>
<dbReference type="CDD" id="cd00475">
    <property type="entry name" value="Cis_IPPS"/>
    <property type="match status" value="1"/>
</dbReference>
<sequence>MQIIQYHYRKVVFLLRVPRHIGIIPDGNRRWAQDKGYEKKDGYQYSLTPGLHALYLAREYGINEITYYGFTTDNCKRPRIQIDSFVKACVDAVNLIAKEDVSLLVIGNKNSPMFPEELLKFTNRTNIGRGGMKVNFLVNYGWDWDISNLSNNAGRKSILDGLYSRDISRIDLILRWGGRKRLSGFLPLQSVYSDIYTIDDMWPDFKPEQFHEAMKWYNMQDVTLGG</sequence>
<gene>
    <name evidence="3" type="ORF">LY60_03346</name>
</gene>
<keyword evidence="1" id="KW-0808">Transferase</keyword>
<dbReference type="AlphaFoldDB" id="A0A562J362"/>
<dbReference type="PANTHER" id="PTHR10291">
    <property type="entry name" value="DEHYDRODOLICHYL DIPHOSPHATE SYNTHASE FAMILY MEMBER"/>
    <property type="match status" value="1"/>
</dbReference>
<dbReference type="PANTHER" id="PTHR10291:SF43">
    <property type="entry name" value="DEHYDRODOLICHYL DIPHOSPHATE SYNTHASE COMPLEX SUBUNIT DHDDS"/>
    <property type="match status" value="1"/>
</dbReference>
<comment type="caution">
    <text evidence="3">The sequence shown here is derived from an EMBL/GenBank/DDBJ whole genome shotgun (WGS) entry which is preliminary data.</text>
</comment>
<dbReference type="GO" id="GO:0016094">
    <property type="term" value="P:polyprenol biosynthetic process"/>
    <property type="evidence" value="ECO:0007669"/>
    <property type="project" value="TreeGrafter"/>
</dbReference>